<gene>
    <name evidence="1" type="ORF">JMJ35_003944</name>
</gene>
<evidence type="ECO:0000313" key="1">
    <source>
        <dbReference type="EMBL" id="KAK0513580.1"/>
    </source>
</evidence>
<dbReference type="EMBL" id="JAFEKC020000007">
    <property type="protein sequence ID" value="KAK0513580.1"/>
    <property type="molecule type" value="Genomic_DNA"/>
</dbReference>
<comment type="caution">
    <text evidence="1">The sequence shown here is derived from an EMBL/GenBank/DDBJ whole genome shotgun (WGS) entry which is preliminary data.</text>
</comment>
<dbReference type="AlphaFoldDB" id="A0AA39R2F0"/>
<sequence>MCPIGVDQTERGPQRWQFVVPRLKQNQQLPLICPYQDYKLLFDENGGWDAWSRLARPAARTSQTFSKGRYYSRGPVSRLESFPAEILAMILSCSELSEDDIIALGMASETLWSHTIHYIDKEYRHSPSVGPWAGCEIACVGSYLTELPPSFDKDDLALNSVSITEGGWMCIAREFNWAALSEFTCPGEDDERKWRGAFTGNVANQTNIPKTRLAQMSEDLLLVASTIGISPADAPWILRNLTTKEFVRCLPRADSKGRRGYVDHPEWKGLHVNDVLTMRICWTRPHRWDTIAPFNMCGQWAGHSFDIVALDDENRLALSEAWVDVTDAIVEEANKHIETLSEDER</sequence>
<protein>
    <submittedName>
        <fullName evidence="1">Uncharacterized protein</fullName>
    </submittedName>
</protein>
<evidence type="ECO:0000313" key="2">
    <source>
        <dbReference type="Proteomes" id="UP001166286"/>
    </source>
</evidence>
<proteinExistence type="predicted"/>
<keyword evidence="2" id="KW-1185">Reference proteome</keyword>
<organism evidence="1 2">
    <name type="scientific">Cladonia borealis</name>
    <dbReference type="NCBI Taxonomy" id="184061"/>
    <lineage>
        <taxon>Eukaryota</taxon>
        <taxon>Fungi</taxon>
        <taxon>Dikarya</taxon>
        <taxon>Ascomycota</taxon>
        <taxon>Pezizomycotina</taxon>
        <taxon>Lecanoromycetes</taxon>
        <taxon>OSLEUM clade</taxon>
        <taxon>Lecanoromycetidae</taxon>
        <taxon>Lecanorales</taxon>
        <taxon>Lecanorineae</taxon>
        <taxon>Cladoniaceae</taxon>
        <taxon>Cladonia</taxon>
    </lineage>
</organism>
<dbReference type="Proteomes" id="UP001166286">
    <property type="component" value="Unassembled WGS sequence"/>
</dbReference>
<name>A0AA39R2F0_9LECA</name>
<accession>A0AA39R2F0</accession>
<reference evidence="1" key="1">
    <citation type="submission" date="2023-03" db="EMBL/GenBank/DDBJ databases">
        <title>Complete genome of Cladonia borealis.</title>
        <authorList>
            <person name="Park H."/>
        </authorList>
    </citation>
    <scope>NUCLEOTIDE SEQUENCE</scope>
    <source>
        <strain evidence="1">ANT050790</strain>
    </source>
</reference>